<feature type="domain" description="Rhamnogalacturonase A/B/Epimerase-like pectate lyase" evidence="1">
    <location>
        <begin position="320"/>
        <end position="373"/>
    </location>
</feature>
<dbReference type="InterPro" id="IPR024535">
    <property type="entry name" value="RHGA/B-epi-like_pectate_lyase"/>
</dbReference>
<keyword evidence="3" id="KW-1185">Reference proteome</keyword>
<name>A0A084UBI9_9HYPH</name>
<dbReference type="OrthoDB" id="7779280at2"/>
<dbReference type="RefSeq" id="WP_036481006.1">
    <property type="nucleotide sequence ID" value="NZ_JMQM01000001.1"/>
</dbReference>
<dbReference type="Pfam" id="PF12708">
    <property type="entry name" value="Pect-lyase_RHGA_epim"/>
    <property type="match status" value="1"/>
</dbReference>
<reference evidence="2 3" key="1">
    <citation type="submission" date="2014-05" db="EMBL/GenBank/DDBJ databases">
        <title>Draft Genome Sequence of Nitratireductor basaltis Strain UMTGB225, A Marine Bacterium Isolated from Green Barrel Tunicate.</title>
        <authorList>
            <person name="Gan H.Y."/>
        </authorList>
    </citation>
    <scope>NUCLEOTIDE SEQUENCE [LARGE SCALE GENOMIC DNA]</scope>
    <source>
        <strain evidence="2 3">UMTGB225</strain>
    </source>
</reference>
<dbReference type="InterPro" id="IPR006626">
    <property type="entry name" value="PbH1"/>
</dbReference>
<dbReference type="EMBL" id="JMQM01000001">
    <property type="protein sequence ID" value="KFB10325.1"/>
    <property type="molecule type" value="Genomic_DNA"/>
</dbReference>
<dbReference type="Gene3D" id="2.10.10.90">
    <property type="match status" value="1"/>
</dbReference>
<dbReference type="InterPro" id="IPR012334">
    <property type="entry name" value="Pectin_lyas_fold"/>
</dbReference>
<dbReference type="InterPro" id="IPR011050">
    <property type="entry name" value="Pectin_lyase_fold/virulence"/>
</dbReference>
<evidence type="ECO:0000259" key="1">
    <source>
        <dbReference type="Pfam" id="PF12708"/>
    </source>
</evidence>
<gene>
    <name evidence="2" type="ORF">EL18_01356</name>
</gene>
<comment type="caution">
    <text evidence="2">The sequence shown here is derived from an EMBL/GenBank/DDBJ whole genome shotgun (WGS) entry which is preliminary data.</text>
</comment>
<sequence length="841" mass="87424">MALSTTANQIWRDFVTDGVPASGAHEPRKPDIREWGTVLESIIQAGLLSDAVWKATKANLTADLAHAADTLGVVYADSTSANNGLYKKNGGSGSGSWTQITTFLPGYQFVKASNTDSGDPNAITASTSPRLPVGDGVALVRLNIVEANTSEDVTVSFDGGASLTVKTVSDEKPVVGGLKAGTAVLGIVENSGTVFRLASDAAVEITWRGAWADGTTYSRKDAVKRGGTSYIATAGHVASSATEPGVGANWQTVWDTLAQKGDSGVGEPLPSVALKMIRRNATNTAYEVVGGDEALEALGEFTPSYPGAAPRTLRSKIEEFVTVEDFGAAGDGITDDYAALQAAIDSGAKRIFFGPKTYGVLSTLKPVDNQEWVGFKGVSRLKVLAGAPDPTDLFERNQDGTEGALQNWSASGIIFDGGGKESAWVVYGCNNIRATDCLFTGAQTYGMGFQARPEYVIDLPQDDIILTRCGFVDNGVASNWDGLDIKYCTNTKLIGCWSSGNTDAGINVRGECELIGCHSLGDATDGILLQAAENPTAPNTHPSYFVVAGCSARGSTAGNGLRVQANTNNPTYIEVTGFQAEGNALNGVEFSGSGKIAGSMTGFSSFGNTQDGLKITGDYIEQFIFSAGRCTDNGGDGVDTAGKNAVFNAMTMTGNGGTGYREQAGAANNYLMPNCVIDGNGIDIGTRVGAETSDGFMSVRTKHSLRVFPGIASGLELQTDSGGTYSNVMSVGDAATVDLRLTAKGNGNIDGYAGGGTRQLFSFREQGSGIVNYPDFIASVTGNPLIIQASGADSNIDLQLNPKGSGRVRFGSHAALSGETVTGYITIKDASGNDRKLAVVS</sequence>
<dbReference type="AlphaFoldDB" id="A0A084UBI9"/>
<dbReference type="Proteomes" id="UP000053675">
    <property type="component" value="Unassembled WGS sequence"/>
</dbReference>
<evidence type="ECO:0000313" key="2">
    <source>
        <dbReference type="EMBL" id="KFB10325.1"/>
    </source>
</evidence>
<proteinExistence type="predicted"/>
<dbReference type="Gene3D" id="2.160.20.10">
    <property type="entry name" value="Single-stranded right-handed beta-helix, Pectin lyase-like"/>
    <property type="match status" value="1"/>
</dbReference>
<dbReference type="SMART" id="SM00710">
    <property type="entry name" value="PbH1"/>
    <property type="match status" value="6"/>
</dbReference>
<dbReference type="eggNOG" id="ENOG503376F">
    <property type="taxonomic scope" value="Bacteria"/>
</dbReference>
<protein>
    <recommendedName>
        <fullName evidence="1">Rhamnogalacturonase A/B/Epimerase-like pectate lyase domain-containing protein</fullName>
    </recommendedName>
</protein>
<evidence type="ECO:0000313" key="3">
    <source>
        <dbReference type="Proteomes" id="UP000053675"/>
    </source>
</evidence>
<dbReference type="PATRIC" id="fig|472175.3.peg.1370"/>
<accession>A0A084UBI9</accession>
<organism evidence="2 3">
    <name type="scientific">Nitratireductor basaltis</name>
    <dbReference type="NCBI Taxonomy" id="472175"/>
    <lineage>
        <taxon>Bacteria</taxon>
        <taxon>Pseudomonadati</taxon>
        <taxon>Pseudomonadota</taxon>
        <taxon>Alphaproteobacteria</taxon>
        <taxon>Hyphomicrobiales</taxon>
        <taxon>Phyllobacteriaceae</taxon>
        <taxon>Nitratireductor</taxon>
    </lineage>
</organism>
<dbReference type="SUPFAM" id="SSF51126">
    <property type="entry name" value="Pectin lyase-like"/>
    <property type="match status" value="1"/>
</dbReference>
<dbReference type="STRING" id="472175.EL18_01356"/>